<dbReference type="AlphaFoldDB" id="A0A0F8Z2Y4"/>
<sequence>MGQYFRPINIKTMEWIKMGFWKLTEHSWIGNRDVGKVMTLLSIRNPWYKSPIAWCGDYYDEKGEINYYDKLEGKDRLSYIKPMSKSKQLKAILINHTKREYVVYSKIRVNKWELRVNPLPILTALGNGRGQGDYRDYQPDFDKVGIWAGDIFSVRFIIPKGYKELEVDFYEE</sequence>
<dbReference type="EMBL" id="LAZR01050131">
    <property type="protein sequence ID" value="KKK88048.1"/>
    <property type="molecule type" value="Genomic_DNA"/>
</dbReference>
<reference evidence="1" key="1">
    <citation type="journal article" date="2015" name="Nature">
        <title>Complex archaea that bridge the gap between prokaryotes and eukaryotes.</title>
        <authorList>
            <person name="Spang A."/>
            <person name="Saw J.H."/>
            <person name="Jorgensen S.L."/>
            <person name="Zaremba-Niedzwiedzka K."/>
            <person name="Martijn J."/>
            <person name="Lind A.E."/>
            <person name="van Eijk R."/>
            <person name="Schleper C."/>
            <person name="Guy L."/>
            <person name="Ettema T.J."/>
        </authorList>
    </citation>
    <scope>NUCLEOTIDE SEQUENCE</scope>
</reference>
<protein>
    <submittedName>
        <fullName evidence="1">Uncharacterized protein</fullName>
    </submittedName>
</protein>
<gene>
    <name evidence="1" type="ORF">LCGC14_2747080</name>
</gene>
<proteinExistence type="predicted"/>
<name>A0A0F8Z2Y4_9ZZZZ</name>
<accession>A0A0F8Z2Y4</accession>
<organism evidence="1">
    <name type="scientific">marine sediment metagenome</name>
    <dbReference type="NCBI Taxonomy" id="412755"/>
    <lineage>
        <taxon>unclassified sequences</taxon>
        <taxon>metagenomes</taxon>
        <taxon>ecological metagenomes</taxon>
    </lineage>
</organism>
<comment type="caution">
    <text evidence="1">The sequence shown here is derived from an EMBL/GenBank/DDBJ whole genome shotgun (WGS) entry which is preliminary data.</text>
</comment>
<evidence type="ECO:0000313" key="1">
    <source>
        <dbReference type="EMBL" id="KKK88048.1"/>
    </source>
</evidence>